<protein>
    <submittedName>
        <fullName evidence="2">Uncharacterized protein</fullName>
    </submittedName>
</protein>
<dbReference type="EMBL" id="BMAW01037368">
    <property type="protein sequence ID" value="GFU48126.1"/>
    <property type="molecule type" value="Genomic_DNA"/>
</dbReference>
<organism evidence="2 3">
    <name type="scientific">Nephila pilipes</name>
    <name type="common">Giant wood spider</name>
    <name type="synonym">Nephila maculata</name>
    <dbReference type="NCBI Taxonomy" id="299642"/>
    <lineage>
        <taxon>Eukaryota</taxon>
        <taxon>Metazoa</taxon>
        <taxon>Ecdysozoa</taxon>
        <taxon>Arthropoda</taxon>
        <taxon>Chelicerata</taxon>
        <taxon>Arachnida</taxon>
        <taxon>Araneae</taxon>
        <taxon>Araneomorphae</taxon>
        <taxon>Entelegynae</taxon>
        <taxon>Araneoidea</taxon>
        <taxon>Nephilidae</taxon>
        <taxon>Nephila</taxon>
    </lineage>
</organism>
<evidence type="ECO:0000313" key="2">
    <source>
        <dbReference type="EMBL" id="GFU48126.1"/>
    </source>
</evidence>
<comment type="caution">
    <text evidence="2">The sequence shown here is derived from an EMBL/GenBank/DDBJ whole genome shotgun (WGS) entry which is preliminary data.</text>
</comment>
<gene>
    <name evidence="2" type="ORF">NPIL_80461</name>
</gene>
<sequence>MDGGSDGALDWILVKRSRINVAKVCDLCINSCFFNSFSLACIPDIICSFYEEIGGSECPSMVCEMRLKSAHSPDGAVSADVQWGKSSARTPEVRVRDVTKKAIRK</sequence>
<name>A0A8X6R0H4_NEPPI</name>
<feature type="compositionally biased region" description="Basic and acidic residues" evidence="1">
    <location>
        <begin position="91"/>
        <end position="105"/>
    </location>
</feature>
<keyword evidence="3" id="KW-1185">Reference proteome</keyword>
<dbReference type="Proteomes" id="UP000887013">
    <property type="component" value="Unassembled WGS sequence"/>
</dbReference>
<evidence type="ECO:0000256" key="1">
    <source>
        <dbReference type="SAM" id="MobiDB-lite"/>
    </source>
</evidence>
<accession>A0A8X6R0H4</accession>
<reference evidence="2" key="1">
    <citation type="submission" date="2020-08" db="EMBL/GenBank/DDBJ databases">
        <title>Multicomponent nature underlies the extraordinary mechanical properties of spider dragline silk.</title>
        <authorList>
            <person name="Kono N."/>
            <person name="Nakamura H."/>
            <person name="Mori M."/>
            <person name="Yoshida Y."/>
            <person name="Ohtoshi R."/>
            <person name="Malay A.D."/>
            <person name="Moran D.A.P."/>
            <person name="Tomita M."/>
            <person name="Numata K."/>
            <person name="Arakawa K."/>
        </authorList>
    </citation>
    <scope>NUCLEOTIDE SEQUENCE</scope>
</reference>
<dbReference type="AlphaFoldDB" id="A0A8X6R0H4"/>
<proteinExistence type="predicted"/>
<evidence type="ECO:0000313" key="3">
    <source>
        <dbReference type="Proteomes" id="UP000887013"/>
    </source>
</evidence>
<feature type="region of interest" description="Disordered" evidence="1">
    <location>
        <begin position="86"/>
        <end position="105"/>
    </location>
</feature>